<comment type="caution">
    <text evidence="2">The sequence shown here is derived from an EMBL/GenBank/DDBJ whole genome shotgun (WGS) entry which is preliminary data.</text>
</comment>
<feature type="compositionally biased region" description="Polar residues" evidence="1">
    <location>
        <begin position="34"/>
        <end position="44"/>
    </location>
</feature>
<evidence type="ECO:0000313" key="2">
    <source>
        <dbReference type="EMBL" id="MDU0355915.1"/>
    </source>
</evidence>
<feature type="region of interest" description="Disordered" evidence="1">
    <location>
        <begin position="1"/>
        <end position="59"/>
    </location>
</feature>
<protein>
    <submittedName>
        <fullName evidence="2">Uncharacterized protein</fullName>
    </submittedName>
</protein>
<evidence type="ECO:0000256" key="1">
    <source>
        <dbReference type="SAM" id="MobiDB-lite"/>
    </source>
</evidence>
<dbReference type="EMBL" id="JAWDIO010000002">
    <property type="protein sequence ID" value="MDU0355915.1"/>
    <property type="molecule type" value="Genomic_DNA"/>
</dbReference>
<accession>A0ABU3T0W7</accession>
<sequence length="59" mass="6025">MDVGSAGAGSVTQNVPTQTGSQPQVVQAEQQQETLNVNSTSENAPQAGERVGSQINISV</sequence>
<organism evidence="2 3">
    <name type="scientific">Paraglaciecola aquimarina</name>
    <dbReference type="NCBI Taxonomy" id="1235557"/>
    <lineage>
        <taxon>Bacteria</taxon>
        <taxon>Pseudomonadati</taxon>
        <taxon>Pseudomonadota</taxon>
        <taxon>Gammaproteobacteria</taxon>
        <taxon>Alteromonadales</taxon>
        <taxon>Alteromonadaceae</taxon>
        <taxon>Paraglaciecola</taxon>
    </lineage>
</organism>
<keyword evidence="3" id="KW-1185">Reference proteome</keyword>
<proteinExistence type="predicted"/>
<feature type="compositionally biased region" description="Polar residues" evidence="1">
    <location>
        <begin position="10"/>
        <end position="21"/>
    </location>
</feature>
<feature type="compositionally biased region" description="Low complexity" evidence="1">
    <location>
        <begin position="22"/>
        <end position="33"/>
    </location>
</feature>
<dbReference type="Proteomes" id="UP001247805">
    <property type="component" value="Unassembled WGS sequence"/>
</dbReference>
<dbReference type="RefSeq" id="WP_316027431.1">
    <property type="nucleotide sequence ID" value="NZ_JAWDIO010000002.1"/>
</dbReference>
<name>A0ABU3T0W7_9ALTE</name>
<gene>
    <name evidence="2" type="ORF">RS130_20305</name>
</gene>
<reference evidence="2 3" key="1">
    <citation type="submission" date="2023-10" db="EMBL/GenBank/DDBJ databases">
        <title>Glaciecola aquimarina strain GGW-M5 nov., isolated from a coastal seawater.</title>
        <authorList>
            <person name="Bayburt H."/>
            <person name="Kim J.M."/>
            <person name="Choi B.J."/>
            <person name="Jeon C.O."/>
        </authorList>
    </citation>
    <scope>NUCLEOTIDE SEQUENCE [LARGE SCALE GENOMIC DNA]</scope>
    <source>
        <strain evidence="2 3">KCTC 32108</strain>
    </source>
</reference>
<evidence type="ECO:0000313" key="3">
    <source>
        <dbReference type="Proteomes" id="UP001247805"/>
    </source>
</evidence>